<keyword evidence="3" id="KW-1185">Reference proteome</keyword>
<protein>
    <submittedName>
        <fullName evidence="2">Rhodanese-like domain-containing protein</fullName>
    </submittedName>
</protein>
<dbReference type="AlphaFoldDB" id="A0A3E1NNS7"/>
<feature type="domain" description="Rhodanese" evidence="1">
    <location>
        <begin position="15"/>
        <end position="94"/>
    </location>
</feature>
<dbReference type="Pfam" id="PF00581">
    <property type="entry name" value="Rhodanese"/>
    <property type="match status" value="1"/>
</dbReference>
<dbReference type="OrthoDB" id="9808735at2"/>
<sequence>MKQINAQELKNMLAQQQPVMLIDVREPFEHETFNIGGKLIPLGDVLQQSAEIPFDQPVIVYCQKGVRSQLAIQRLEEKFGYTNLINLSGGVSEW</sequence>
<dbReference type="EMBL" id="QTJU01000001">
    <property type="protein sequence ID" value="RFM29448.1"/>
    <property type="molecule type" value="Genomic_DNA"/>
</dbReference>
<dbReference type="PANTHER" id="PTHR43031:SF1">
    <property type="entry name" value="PYRIDINE NUCLEOTIDE-DISULPHIDE OXIDOREDUCTASE"/>
    <property type="match status" value="1"/>
</dbReference>
<dbReference type="PANTHER" id="PTHR43031">
    <property type="entry name" value="FAD-DEPENDENT OXIDOREDUCTASE"/>
    <property type="match status" value="1"/>
</dbReference>
<dbReference type="CDD" id="cd00158">
    <property type="entry name" value="RHOD"/>
    <property type="match status" value="1"/>
</dbReference>
<proteinExistence type="predicted"/>
<evidence type="ECO:0000313" key="3">
    <source>
        <dbReference type="Proteomes" id="UP000261284"/>
    </source>
</evidence>
<name>A0A3E1NNS7_9BACT</name>
<organism evidence="2 3">
    <name type="scientific">Deminuibacter soli</name>
    <dbReference type="NCBI Taxonomy" id="2291815"/>
    <lineage>
        <taxon>Bacteria</taxon>
        <taxon>Pseudomonadati</taxon>
        <taxon>Bacteroidota</taxon>
        <taxon>Chitinophagia</taxon>
        <taxon>Chitinophagales</taxon>
        <taxon>Chitinophagaceae</taxon>
        <taxon>Deminuibacter</taxon>
    </lineage>
</organism>
<dbReference type="RefSeq" id="WP_116845205.1">
    <property type="nucleotide sequence ID" value="NZ_QTJU01000001.1"/>
</dbReference>
<accession>A0A3E1NNS7</accession>
<dbReference type="SMART" id="SM00450">
    <property type="entry name" value="RHOD"/>
    <property type="match status" value="1"/>
</dbReference>
<reference evidence="2 3" key="1">
    <citation type="submission" date="2018-08" db="EMBL/GenBank/DDBJ databases">
        <title>Chitinophagaceae sp. K23C18032701, a novel bacterium isolated from forest soil.</title>
        <authorList>
            <person name="Wang C."/>
        </authorList>
    </citation>
    <scope>NUCLEOTIDE SEQUENCE [LARGE SCALE GENOMIC DNA]</scope>
    <source>
        <strain evidence="2 3">K23C18032701</strain>
    </source>
</reference>
<dbReference type="InterPro" id="IPR036873">
    <property type="entry name" value="Rhodanese-like_dom_sf"/>
</dbReference>
<dbReference type="PROSITE" id="PS50206">
    <property type="entry name" value="RHODANESE_3"/>
    <property type="match status" value="1"/>
</dbReference>
<evidence type="ECO:0000313" key="2">
    <source>
        <dbReference type="EMBL" id="RFM29448.1"/>
    </source>
</evidence>
<dbReference type="Gene3D" id="3.40.250.10">
    <property type="entry name" value="Rhodanese-like domain"/>
    <property type="match status" value="1"/>
</dbReference>
<gene>
    <name evidence="2" type="ORF">DXN05_00215</name>
</gene>
<dbReference type="SUPFAM" id="SSF52821">
    <property type="entry name" value="Rhodanese/Cell cycle control phosphatase"/>
    <property type="match status" value="1"/>
</dbReference>
<evidence type="ECO:0000259" key="1">
    <source>
        <dbReference type="PROSITE" id="PS50206"/>
    </source>
</evidence>
<dbReference type="Proteomes" id="UP000261284">
    <property type="component" value="Unassembled WGS sequence"/>
</dbReference>
<dbReference type="InterPro" id="IPR050229">
    <property type="entry name" value="GlpE_sulfurtransferase"/>
</dbReference>
<comment type="caution">
    <text evidence="2">The sequence shown here is derived from an EMBL/GenBank/DDBJ whole genome shotgun (WGS) entry which is preliminary data.</text>
</comment>
<dbReference type="InterPro" id="IPR001763">
    <property type="entry name" value="Rhodanese-like_dom"/>
</dbReference>